<accession>A0ABD2IL37</accession>
<evidence type="ECO:0000256" key="2">
    <source>
        <dbReference type="SAM" id="SignalP"/>
    </source>
</evidence>
<dbReference type="AlphaFoldDB" id="A0ABD2IL37"/>
<protein>
    <submittedName>
        <fullName evidence="3">Uncharacterized protein</fullName>
    </submittedName>
</protein>
<feature type="signal peptide" evidence="2">
    <location>
        <begin position="1"/>
        <end position="26"/>
    </location>
</feature>
<feature type="region of interest" description="Disordered" evidence="1">
    <location>
        <begin position="72"/>
        <end position="91"/>
    </location>
</feature>
<name>A0ABD2IL37_HETSC</name>
<dbReference type="EMBL" id="JBICCN010000300">
    <property type="protein sequence ID" value="KAL3079872.1"/>
    <property type="molecule type" value="Genomic_DNA"/>
</dbReference>
<reference evidence="3 4" key="1">
    <citation type="submission" date="2024-10" db="EMBL/GenBank/DDBJ databases">
        <authorList>
            <person name="Kim D."/>
        </authorList>
    </citation>
    <scope>NUCLEOTIDE SEQUENCE [LARGE SCALE GENOMIC DNA]</scope>
    <source>
        <strain evidence="3">Taebaek</strain>
    </source>
</reference>
<evidence type="ECO:0000313" key="3">
    <source>
        <dbReference type="EMBL" id="KAL3079872.1"/>
    </source>
</evidence>
<evidence type="ECO:0000256" key="1">
    <source>
        <dbReference type="SAM" id="MobiDB-lite"/>
    </source>
</evidence>
<keyword evidence="2" id="KW-0732">Signal</keyword>
<evidence type="ECO:0000313" key="4">
    <source>
        <dbReference type="Proteomes" id="UP001620645"/>
    </source>
</evidence>
<comment type="caution">
    <text evidence="3">The sequence shown here is derived from an EMBL/GenBank/DDBJ whole genome shotgun (WGS) entry which is preliminary data.</text>
</comment>
<feature type="chain" id="PRO_5044751769" evidence="2">
    <location>
        <begin position="27"/>
        <end position="127"/>
    </location>
</feature>
<proteinExistence type="predicted"/>
<sequence length="127" mass="14882">MFSIEIHPIFLVAVLLTFFSLFLCSADGAISRRQHKTQKKATDPNSSDEYDYRVDDDYSIGVFVDAVPIAKNGDESAKTPQTNEDGKAYKRTNRYPTKKLRRFFDESKARREWYESLFSRTAERRRR</sequence>
<organism evidence="3 4">
    <name type="scientific">Heterodera schachtii</name>
    <name type="common">Sugarbeet cyst nematode worm</name>
    <name type="synonym">Tylenchus schachtii</name>
    <dbReference type="NCBI Taxonomy" id="97005"/>
    <lineage>
        <taxon>Eukaryota</taxon>
        <taxon>Metazoa</taxon>
        <taxon>Ecdysozoa</taxon>
        <taxon>Nematoda</taxon>
        <taxon>Chromadorea</taxon>
        <taxon>Rhabditida</taxon>
        <taxon>Tylenchina</taxon>
        <taxon>Tylenchomorpha</taxon>
        <taxon>Tylenchoidea</taxon>
        <taxon>Heteroderidae</taxon>
        <taxon>Heteroderinae</taxon>
        <taxon>Heterodera</taxon>
    </lineage>
</organism>
<gene>
    <name evidence="3" type="ORF">niasHS_014154</name>
</gene>
<dbReference type="Proteomes" id="UP001620645">
    <property type="component" value="Unassembled WGS sequence"/>
</dbReference>
<keyword evidence="4" id="KW-1185">Reference proteome</keyword>